<dbReference type="Proteomes" id="UP001500037">
    <property type="component" value="Unassembled WGS sequence"/>
</dbReference>
<reference evidence="1 2" key="1">
    <citation type="journal article" date="2019" name="Int. J. Syst. Evol. Microbiol.">
        <title>The Global Catalogue of Microorganisms (GCM) 10K type strain sequencing project: providing services to taxonomists for standard genome sequencing and annotation.</title>
        <authorList>
            <consortium name="The Broad Institute Genomics Platform"/>
            <consortium name="The Broad Institute Genome Sequencing Center for Infectious Disease"/>
            <person name="Wu L."/>
            <person name="Ma J."/>
        </authorList>
    </citation>
    <scope>NUCLEOTIDE SEQUENCE [LARGE SCALE GENOMIC DNA]</scope>
    <source>
        <strain evidence="1 2">JCM 13004</strain>
    </source>
</reference>
<gene>
    <name evidence="1" type="ORF">GCM10009665_78650</name>
</gene>
<sequence>MSVLLGKRTTTAVTVSIEGITEPATFKHLPDALAGLWESLRVLPLGAVQADAYQYFLTRPDAVERVTEFLTRDGRLDLSFALVGWSHLVTIQPAAA</sequence>
<proteinExistence type="predicted"/>
<name>A0ABN1TAE9_9ACTN</name>
<dbReference type="EMBL" id="BAAALF010000421">
    <property type="protein sequence ID" value="GAA1071122.1"/>
    <property type="molecule type" value="Genomic_DNA"/>
</dbReference>
<protein>
    <submittedName>
        <fullName evidence="1">Uncharacterized protein</fullName>
    </submittedName>
</protein>
<comment type="caution">
    <text evidence="1">The sequence shown here is derived from an EMBL/GenBank/DDBJ whole genome shotgun (WGS) entry which is preliminary data.</text>
</comment>
<evidence type="ECO:0000313" key="2">
    <source>
        <dbReference type="Proteomes" id="UP001500037"/>
    </source>
</evidence>
<evidence type="ECO:0000313" key="1">
    <source>
        <dbReference type="EMBL" id="GAA1071122.1"/>
    </source>
</evidence>
<accession>A0ABN1TAE9</accession>
<organism evidence="1 2">
    <name type="scientific">Kitasatospora nipponensis</name>
    <dbReference type="NCBI Taxonomy" id="258049"/>
    <lineage>
        <taxon>Bacteria</taxon>
        <taxon>Bacillati</taxon>
        <taxon>Actinomycetota</taxon>
        <taxon>Actinomycetes</taxon>
        <taxon>Kitasatosporales</taxon>
        <taxon>Streptomycetaceae</taxon>
        <taxon>Kitasatospora</taxon>
    </lineage>
</organism>
<dbReference type="RefSeq" id="WP_344447167.1">
    <property type="nucleotide sequence ID" value="NZ_BAAALF010000421.1"/>
</dbReference>
<keyword evidence="2" id="KW-1185">Reference proteome</keyword>